<organism evidence="3 4">
    <name type="scientific">Candidatus Avitreponema avistercoris</name>
    <dbReference type="NCBI Taxonomy" id="2840705"/>
    <lineage>
        <taxon>Bacteria</taxon>
        <taxon>Pseudomonadati</taxon>
        <taxon>Spirochaetota</taxon>
        <taxon>Spirochaetia</taxon>
        <taxon>Spirochaetales</taxon>
        <taxon>Candidatus Avitreponema</taxon>
    </lineage>
</organism>
<keyword evidence="1" id="KW-0812">Transmembrane</keyword>
<reference evidence="3" key="1">
    <citation type="submission" date="2020-10" db="EMBL/GenBank/DDBJ databases">
        <authorList>
            <person name="Gilroy R."/>
        </authorList>
    </citation>
    <scope>NUCLEOTIDE SEQUENCE</scope>
    <source>
        <strain evidence="3">B3-4054</strain>
    </source>
</reference>
<comment type="caution">
    <text evidence="3">The sequence shown here is derived from an EMBL/GenBank/DDBJ whole genome shotgun (WGS) entry which is preliminary data.</text>
</comment>
<gene>
    <name evidence="3" type="ORF">IAA96_07155</name>
</gene>
<evidence type="ECO:0000313" key="4">
    <source>
        <dbReference type="Proteomes" id="UP000823616"/>
    </source>
</evidence>
<reference evidence="3" key="2">
    <citation type="journal article" date="2021" name="PeerJ">
        <title>Extensive microbial diversity within the chicken gut microbiome revealed by metagenomics and culture.</title>
        <authorList>
            <person name="Gilroy R."/>
            <person name="Ravi A."/>
            <person name="Getino M."/>
            <person name="Pursley I."/>
            <person name="Horton D.L."/>
            <person name="Alikhan N.F."/>
            <person name="Baker D."/>
            <person name="Gharbi K."/>
            <person name="Hall N."/>
            <person name="Watson M."/>
            <person name="Adriaenssens E.M."/>
            <person name="Foster-Nyarko E."/>
            <person name="Jarju S."/>
            <person name="Secka A."/>
            <person name="Antonio M."/>
            <person name="Oren A."/>
            <person name="Chaudhuri R.R."/>
            <person name="La Ragione R."/>
            <person name="Hildebrand F."/>
            <person name="Pallen M.J."/>
        </authorList>
    </citation>
    <scope>NUCLEOTIDE SEQUENCE</scope>
    <source>
        <strain evidence="3">B3-4054</strain>
    </source>
</reference>
<evidence type="ECO:0000256" key="1">
    <source>
        <dbReference type="SAM" id="Phobius"/>
    </source>
</evidence>
<dbReference type="EMBL" id="JADIMS010000134">
    <property type="protein sequence ID" value="MBO8450868.1"/>
    <property type="molecule type" value="Genomic_DNA"/>
</dbReference>
<dbReference type="InterPro" id="IPR018639">
    <property type="entry name" value="DUF2062"/>
</dbReference>
<keyword evidence="1" id="KW-1133">Transmembrane helix</keyword>
<dbReference type="NCBIfam" id="TIGR03546">
    <property type="entry name" value="TIGR03546 family protein"/>
    <property type="match status" value="1"/>
</dbReference>
<evidence type="ECO:0000313" key="3">
    <source>
        <dbReference type="EMBL" id="MBO8450868.1"/>
    </source>
</evidence>
<dbReference type="Pfam" id="PF09835">
    <property type="entry name" value="DUF2062"/>
    <property type="match status" value="1"/>
</dbReference>
<dbReference type="AlphaFoldDB" id="A0A9D9ENR1"/>
<dbReference type="InterPro" id="IPR019935">
    <property type="entry name" value="CHP03546"/>
</dbReference>
<sequence>MIRDILSVFKDLNANTDPGDIAHAASCALLLAFVPRNNLLWPLLFLLMCFIRMHKTVFLLCLIAFSFLTPRLDAFTDALGFRLLTLEAAQGFYEALYQIPFVGWTRFNNTMVAGGFLLGVLCYIPLYAAVRLLLRLYREKIGPKIGGVKLASALGRLPLINRIVSFLGNEKK</sequence>
<feature type="transmembrane region" description="Helical" evidence="1">
    <location>
        <begin position="111"/>
        <end position="134"/>
    </location>
</feature>
<proteinExistence type="predicted"/>
<accession>A0A9D9ENR1</accession>
<feature type="transmembrane region" description="Helical" evidence="1">
    <location>
        <begin position="39"/>
        <end position="67"/>
    </location>
</feature>
<evidence type="ECO:0000259" key="2">
    <source>
        <dbReference type="Pfam" id="PF09835"/>
    </source>
</evidence>
<name>A0A9D9ENR1_9SPIR</name>
<protein>
    <submittedName>
        <fullName evidence="3">TIGR03546 family protein</fullName>
    </submittedName>
</protein>
<dbReference type="Proteomes" id="UP000823616">
    <property type="component" value="Unassembled WGS sequence"/>
</dbReference>
<feature type="domain" description="DUF2062" evidence="2">
    <location>
        <begin position="15"/>
        <end position="140"/>
    </location>
</feature>
<keyword evidence="1" id="KW-0472">Membrane</keyword>